<organism evidence="5 6">
    <name type="scientific">Gynuella sunshinyii YC6258</name>
    <dbReference type="NCBI Taxonomy" id="1445510"/>
    <lineage>
        <taxon>Bacteria</taxon>
        <taxon>Pseudomonadati</taxon>
        <taxon>Pseudomonadota</taxon>
        <taxon>Gammaproteobacteria</taxon>
        <taxon>Oceanospirillales</taxon>
        <taxon>Saccharospirillaceae</taxon>
        <taxon>Gynuella</taxon>
    </lineage>
</organism>
<dbReference type="GO" id="GO:0009018">
    <property type="term" value="F:sucrose phosphorylase activity"/>
    <property type="evidence" value="ECO:0007669"/>
    <property type="project" value="UniProtKB-EC"/>
</dbReference>
<keyword evidence="6" id="KW-1185">Reference proteome</keyword>
<dbReference type="InterPro" id="IPR016377">
    <property type="entry name" value="Sucrose_GGa_phosphorylase-rel"/>
</dbReference>
<evidence type="ECO:0000313" key="5">
    <source>
        <dbReference type="EMBL" id="AJQ96556.1"/>
    </source>
</evidence>
<feature type="binding site" evidence="3">
    <location>
        <position position="444"/>
    </location>
    <ligand>
        <name>substrate</name>
    </ligand>
</feature>
<name>A0A0C5VQL8_9GAMM</name>
<dbReference type="RefSeq" id="WP_044618545.1">
    <property type="nucleotide sequence ID" value="NZ_CP007142.1"/>
</dbReference>
<dbReference type="SUPFAM" id="SSF51445">
    <property type="entry name" value="(Trans)glycosidases"/>
    <property type="match status" value="1"/>
</dbReference>
<dbReference type="Gene3D" id="3.20.20.80">
    <property type="entry name" value="Glycosidases"/>
    <property type="match status" value="1"/>
</dbReference>
<keyword evidence="2 5" id="KW-0808">Transferase</keyword>
<dbReference type="PANTHER" id="PTHR38784">
    <property type="entry name" value="SUCROSE PHOSPHORYLASE"/>
    <property type="match status" value="1"/>
</dbReference>
<dbReference type="Pfam" id="PF00128">
    <property type="entry name" value="Alpha-amylase"/>
    <property type="match status" value="1"/>
</dbReference>
<keyword evidence="5" id="KW-0326">Glycosidase</keyword>
<dbReference type="GO" id="GO:0005975">
    <property type="term" value="P:carbohydrate metabolic process"/>
    <property type="evidence" value="ECO:0007669"/>
    <property type="project" value="InterPro"/>
</dbReference>
<dbReference type="CDD" id="cd11356">
    <property type="entry name" value="AmyAc_Sucrose_phosphorylase-like_1"/>
    <property type="match status" value="1"/>
</dbReference>
<protein>
    <submittedName>
        <fullName evidence="5">Glycosidase</fullName>
        <ecNumber evidence="5">2.4.1.7</ecNumber>
    </submittedName>
</protein>
<dbReference type="InterPro" id="IPR033746">
    <property type="entry name" value="GGa_phosphorylase"/>
</dbReference>
<feature type="domain" description="Glycosyl hydrolase family 13 catalytic" evidence="4">
    <location>
        <begin position="39"/>
        <end position="410"/>
    </location>
</feature>
<dbReference type="OrthoDB" id="9805159at2"/>
<dbReference type="PANTHER" id="PTHR38784:SF1">
    <property type="entry name" value="SUCROSE PHOSPHORYLASE"/>
    <property type="match status" value="1"/>
</dbReference>
<evidence type="ECO:0000256" key="2">
    <source>
        <dbReference type="ARBA" id="ARBA00022679"/>
    </source>
</evidence>
<dbReference type="Proteomes" id="UP000032266">
    <property type="component" value="Chromosome"/>
</dbReference>
<dbReference type="HOGENOM" id="CLU_021358_0_0_6"/>
<dbReference type="InterPro" id="IPR006047">
    <property type="entry name" value="GH13_cat_dom"/>
</dbReference>
<evidence type="ECO:0000256" key="3">
    <source>
        <dbReference type="PIRSR" id="PIRSR003059-2"/>
    </source>
</evidence>
<dbReference type="EC" id="2.4.1.7" evidence="5"/>
<reference evidence="5 6" key="1">
    <citation type="submission" date="2014-01" db="EMBL/GenBank/DDBJ databases">
        <title>Full genme sequencing of cellulolytic bacterium Gynuella sunshinyii YC6258T gen. nov., sp. nov.</title>
        <authorList>
            <person name="Khan H."/>
            <person name="Chung E.J."/>
            <person name="Chung Y.R."/>
        </authorList>
    </citation>
    <scope>NUCLEOTIDE SEQUENCE [LARGE SCALE GENOMIC DNA]</scope>
    <source>
        <strain evidence="5 6">YC6258</strain>
    </source>
</reference>
<gene>
    <name evidence="5" type="ORF">YC6258_04524</name>
</gene>
<dbReference type="SMART" id="SM00642">
    <property type="entry name" value="Aamy"/>
    <property type="match status" value="1"/>
</dbReference>
<keyword evidence="5" id="KW-0378">Hydrolase</keyword>
<feature type="binding site" evidence="3">
    <location>
        <position position="97"/>
    </location>
    <ligand>
        <name>substrate</name>
    </ligand>
</feature>
<feature type="binding site" evidence="3">
    <location>
        <position position="135"/>
    </location>
    <ligand>
        <name>substrate</name>
    </ligand>
</feature>
<dbReference type="PATRIC" id="fig|1445510.3.peg.4487"/>
<evidence type="ECO:0000256" key="1">
    <source>
        <dbReference type="ARBA" id="ARBA00022676"/>
    </source>
</evidence>
<proteinExistence type="predicted"/>
<evidence type="ECO:0000313" key="6">
    <source>
        <dbReference type="Proteomes" id="UP000032266"/>
    </source>
</evidence>
<feature type="binding site" evidence="3">
    <location>
        <begin position="338"/>
        <end position="339"/>
    </location>
    <ligand>
        <name>substrate</name>
    </ligand>
</feature>
<dbReference type="KEGG" id="gsn:YC6258_04524"/>
<dbReference type="InterPro" id="IPR017853">
    <property type="entry name" value="GH"/>
</dbReference>
<keyword evidence="1 5" id="KW-0328">Glycosyltransferase</keyword>
<dbReference type="STRING" id="1445510.YC6258_04524"/>
<dbReference type="PIRSF" id="PIRSF003059">
    <property type="entry name" value="Sucrose_phosphorylase"/>
    <property type="match status" value="1"/>
</dbReference>
<feature type="binding site" evidence="3">
    <location>
        <begin position="228"/>
        <end position="230"/>
    </location>
    <ligand>
        <name>substrate</name>
    </ligand>
</feature>
<dbReference type="InterPro" id="IPR045857">
    <property type="entry name" value="O16G_dom_2"/>
</dbReference>
<sequence>MRNPLAEQLHPLVKLLYPNRAEEVCQAIINLIVSYQARHLPTQRWVNQRDAVLITYGDTLLREGQKPLRTLYYFLTEFLGDTINSVHILPCFPYTSDDGFSVADYKQINPELGDWDDIAVLASEYDLMFDAVINHISRWSYWFRRYVAGDPDYQDFFIEADPKQDYSSVTRPRALPLLTPVDTSNGIKHLWTTFSDDQIDLNYRNPKVMLAILDVLCLYAEQGARFIRLDAIGFLWKQLGTSCMHLPETHAAIQLMRVVMDNIAPGTILITETNVPHKDNISYFGNGYNEAKMVYQFPLPPLVMHSFLTRNSDVLSRWAGSLAPISKATTFFNFLASHDGIGMRPAEGLLNQEQINALVDHCIEQNGRVSYRDNGDGTRSPYELNITYFDALGLEGETEQQKAQKLITAHFILLSLAGVPAIYIHSLFGTTNDVKAVENTGINRRINRSKLSAQTLKEELSNPDGIRSQIFKGITQLIQKRKRMSALAPQADQKILLMDPRIFAVERYNSQTGGHVLCLCNLSNDVIELTVDFVGRDMISGKRVDFHTRLEAYGCQWIKSPNEIQHRKVW</sequence>
<evidence type="ECO:0000259" key="4">
    <source>
        <dbReference type="SMART" id="SM00642"/>
    </source>
</evidence>
<dbReference type="AlphaFoldDB" id="A0A0C5VQL8"/>
<dbReference type="GO" id="GO:0016798">
    <property type="term" value="F:hydrolase activity, acting on glycosyl bonds"/>
    <property type="evidence" value="ECO:0007669"/>
    <property type="project" value="UniProtKB-KW"/>
</dbReference>
<dbReference type="Gene3D" id="3.90.400.10">
    <property type="entry name" value="Oligo-1,6-glucosidase, Domain 2"/>
    <property type="match status" value="1"/>
</dbReference>
<dbReference type="EMBL" id="CP007142">
    <property type="protein sequence ID" value="AJQ96556.1"/>
    <property type="molecule type" value="Genomic_DNA"/>
</dbReference>
<accession>A0A0C5VQL8</accession>